<dbReference type="SUPFAM" id="SSF88723">
    <property type="entry name" value="PIN domain-like"/>
    <property type="match status" value="1"/>
</dbReference>
<keyword evidence="7 12" id="KW-0269">Exonuclease</keyword>
<dbReference type="SMART" id="SM00484">
    <property type="entry name" value="XPGI"/>
    <property type="match status" value="1"/>
</dbReference>
<dbReference type="PANTHER" id="PTHR11081">
    <property type="entry name" value="FLAP ENDONUCLEASE FAMILY MEMBER"/>
    <property type="match status" value="1"/>
</dbReference>
<evidence type="ECO:0000313" key="16">
    <source>
        <dbReference type="Proteomes" id="UP000094707"/>
    </source>
</evidence>
<feature type="region of interest" description="N-domain" evidence="12">
    <location>
        <begin position="1"/>
        <end position="98"/>
    </location>
</feature>
<evidence type="ECO:0000256" key="4">
    <source>
        <dbReference type="ARBA" id="ARBA00022759"/>
    </source>
</evidence>
<dbReference type="InterPro" id="IPR036279">
    <property type="entry name" value="5-3_exonuclease_C_sf"/>
</dbReference>
<dbReference type="GO" id="GO:0017108">
    <property type="term" value="F:5'-flap endonuclease activity"/>
    <property type="evidence" value="ECO:0007669"/>
    <property type="project" value="UniProtKB-UniRule"/>
</dbReference>
<evidence type="ECO:0000256" key="8">
    <source>
        <dbReference type="ARBA" id="ARBA00022842"/>
    </source>
</evidence>
<dbReference type="Pfam" id="PF00752">
    <property type="entry name" value="XPG_N"/>
    <property type="match status" value="1"/>
</dbReference>
<evidence type="ECO:0000256" key="12">
    <source>
        <dbReference type="HAMAP-Rule" id="MF_00614"/>
    </source>
</evidence>
<keyword evidence="9 12" id="KW-0234">DNA repair</keyword>
<dbReference type="SMART" id="SM00485">
    <property type="entry name" value="XPGN"/>
    <property type="match status" value="1"/>
</dbReference>
<evidence type="ECO:0000256" key="5">
    <source>
        <dbReference type="ARBA" id="ARBA00022763"/>
    </source>
</evidence>
<feature type="binding site" evidence="12">
    <location>
        <position position="175"/>
    </location>
    <ligand>
        <name>Mg(2+)</name>
        <dbReference type="ChEBI" id="CHEBI:18420"/>
        <label>2</label>
    </ligand>
</feature>
<dbReference type="PATRIC" id="fig|129848.4.peg.574"/>
<dbReference type="STRING" id="118062.MCBB_0569"/>
<dbReference type="GO" id="GO:0000287">
    <property type="term" value="F:magnesium ion binding"/>
    <property type="evidence" value="ECO:0007669"/>
    <property type="project" value="UniProtKB-UniRule"/>
</dbReference>
<dbReference type="HAMAP" id="MF_00614">
    <property type="entry name" value="Fen"/>
    <property type="match status" value="1"/>
</dbReference>
<dbReference type="InterPro" id="IPR023426">
    <property type="entry name" value="Flap_endonuc"/>
</dbReference>
<keyword evidence="5 12" id="KW-0227">DNA damage</keyword>
<keyword evidence="4 12" id="KW-0255">Endonuclease</keyword>
<feature type="binding site" evidence="12">
    <location>
        <position position="173"/>
    </location>
    <ligand>
        <name>Mg(2+)</name>
        <dbReference type="ChEBI" id="CHEBI:18420"/>
        <label>2</label>
    </ligand>
</feature>
<keyword evidence="16" id="KW-1185">Reference proteome</keyword>
<comment type="caution">
    <text evidence="12">Lacks conserved residue(s) required for the propagation of feature annotation.</text>
</comment>
<feature type="binding site" evidence="12">
    <location>
        <position position="152"/>
    </location>
    <ligand>
        <name>Mg(2+)</name>
        <dbReference type="ChEBI" id="CHEBI:18420"/>
        <label>1</label>
    </ligand>
</feature>
<dbReference type="Gene3D" id="1.10.150.20">
    <property type="entry name" value="5' to 3' exonuclease, C-terminal subdomain"/>
    <property type="match status" value="1"/>
</dbReference>
<dbReference type="InterPro" id="IPR008918">
    <property type="entry name" value="HhH2"/>
</dbReference>
<evidence type="ECO:0000313" key="15">
    <source>
        <dbReference type="EMBL" id="SCG85144.1"/>
    </source>
</evidence>
<dbReference type="RefSeq" id="WP_071906341.1">
    <property type="nucleotide sequence ID" value="NZ_LT607756.1"/>
</dbReference>
<dbReference type="SUPFAM" id="SSF47807">
    <property type="entry name" value="5' to 3' exonuclease, C-terminal subdomain"/>
    <property type="match status" value="1"/>
</dbReference>
<evidence type="ECO:0000256" key="6">
    <source>
        <dbReference type="ARBA" id="ARBA00022801"/>
    </source>
</evidence>
<dbReference type="GO" id="GO:0008409">
    <property type="term" value="F:5'-3' exonuclease activity"/>
    <property type="evidence" value="ECO:0007669"/>
    <property type="project" value="UniProtKB-UniRule"/>
</dbReference>
<sequence length="328" mass="36920">MGVKFKDIVSPESIGFNELEGKIVALDAANIIYQFLSSIRQVDGTPLMDHNRNITSHFSGILYRTSSLVEKGIKPVYVFDGASSHLKKGTQDKRREVKEESEKKWKEALDEGDIQEARKYAVRSSRMSPGVVEGSKKLLELMGIPYIQAKGEGEAQASYMVERGDAWCVGSQDYDCILFGATRMVKNLTITGGKANLELIQLKKVLEQVELTREQLVDVAILVGTDFNEGIKGIGAKKGLKLIKKHGDVFKALEHLDVEMEVDPQILRDMFLDHDVLEDYSLKWKKPDREGATDFLCGEHDFSEERVSSALDKLKKLDMNQSSLEQWF</sequence>
<evidence type="ECO:0000256" key="11">
    <source>
        <dbReference type="ARBA" id="ARBA00065981"/>
    </source>
</evidence>
<keyword evidence="6 12" id="KW-0378">Hydrolase</keyword>
<dbReference type="Proteomes" id="UP000094707">
    <property type="component" value="Chromosome I"/>
</dbReference>
<comment type="function">
    <text evidence="10">Structure-specific nuclease with 5'-flap endonuclease and 5'-3' exonuclease activities involved in DNA replication and repair. During DNA replication, cleaves the 5'-overhanging flap structure that is generated by displacement synthesis when DNA polymerase encounters the 5'-end of a downstream Okazaki fragment. Binds the unpaired 3'-DNA end and kinks the DNA to facilitate 5' cleavage specificity. Cleaves one nucleotide into the double-stranded DNA from the junction in flap DNA, leaving a nick for ligation. Also involved in the base excision repair (BER) pathway. Acts as a genome stabilization factor that prevents flaps from equilibrating into structures that lead to duplications and deletions. Also possesses 5'-3' exonuclease activity on nicked or gapped double-stranded DNA.</text>
</comment>
<keyword evidence="1 12" id="KW-0235">DNA replication</keyword>
<dbReference type="NCBIfam" id="TIGR03674">
    <property type="entry name" value="fen_arch"/>
    <property type="match status" value="1"/>
</dbReference>
<dbReference type="EC" id="3.1.-.-" evidence="12"/>
<evidence type="ECO:0000256" key="3">
    <source>
        <dbReference type="ARBA" id="ARBA00022723"/>
    </source>
</evidence>
<dbReference type="GO" id="GO:0006281">
    <property type="term" value="P:DNA repair"/>
    <property type="evidence" value="ECO:0007669"/>
    <property type="project" value="UniProtKB-UniRule"/>
</dbReference>
<evidence type="ECO:0000256" key="7">
    <source>
        <dbReference type="ARBA" id="ARBA00022839"/>
    </source>
</evidence>
<dbReference type="SMART" id="SM00279">
    <property type="entry name" value="HhH2"/>
    <property type="match status" value="1"/>
</dbReference>
<comment type="function">
    <text evidence="12">Structure-specific nuclease with 5'-flap endonuclease and 5'-3' exonuclease activities involved in DNA replication and repair. During DNA replication, cleaves the 5'-overhanging flap structure that is generated by displacement synthesis when DNA polymerase encounters the 5'-end of a downstream Okazaki fragment. Binds the unpaired 3'-DNA end and kinks the DNA to facilitate 5' cleavage specificity. Cleaves one nucleotide into the double-stranded DNA from the junction in flap DNA, leaving a nick for ligation. Also involved in the base excision repair (BER) pathway. Acts as a genome stabilization factor that prevents flaps from equilibrating into structurs that lead to duplications and deletions. Also possesses 5'-3' exonuclease activity on nicked or gapped double-stranded DNA.</text>
</comment>
<dbReference type="KEGG" id="mcub:MCBB_0569"/>
<feature type="binding site" evidence="12">
    <location>
        <position position="154"/>
    </location>
    <ligand>
        <name>Mg(2+)</name>
        <dbReference type="ChEBI" id="CHEBI:18420"/>
        <label>1</label>
    </ligand>
</feature>
<evidence type="ECO:0000256" key="9">
    <source>
        <dbReference type="ARBA" id="ARBA00023204"/>
    </source>
</evidence>
<dbReference type="InterPro" id="IPR019974">
    <property type="entry name" value="XPG_CS"/>
</dbReference>
<dbReference type="InterPro" id="IPR006085">
    <property type="entry name" value="XPG_DNA_repair_N"/>
</dbReference>
<dbReference type="GO" id="GO:0043137">
    <property type="term" value="P:DNA replication, removal of RNA primer"/>
    <property type="evidence" value="ECO:0007669"/>
    <property type="project" value="UniProtKB-UniRule"/>
</dbReference>
<dbReference type="FunFam" id="3.40.50.1010:FF:000016">
    <property type="entry name" value="Flap endonuclease 1"/>
    <property type="match status" value="1"/>
</dbReference>
<dbReference type="EMBL" id="LT607756">
    <property type="protein sequence ID" value="SCG85144.1"/>
    <property type="molecule type" value="Genomic_DNA"/>
</dbReference>
<reference evidence="15 16" key="1">
    <citation type="submission" date="2016-08" db="EMBL/GenBank/DDBJ databases">
        <authorList>
            <person name="Seilhamer J.J."/>
        </authorList>
    </citation>
    <scope>NUCLEOTIDE SEQUENCE [LARGE SCALE GENOMIC DNA]</scope>
    <source>
        <strain evidence="15">Buetzberg</strain>
    </source>
</reference>
<comment type="cofactor">
    <cofactor evidence="12">
        <name>Mg(2+)</name>
        <dbReference type="ChEBI" id="CHEBI:18420"/>
    </cofactor>
    <text evidence="12">Binds 2 magnesium ions per subunit. They probably participate in the reaction catalyzed by the enzyme. May bind an additional third magnesium ion after substrate binding.</text>
</comment>
<feature type="binding site" evidence="12">
    <location>
        <position position="27"/>
    </location>
    <ligand>
        <name>Mg(2+)</name>
        <dbReference type="ChEBI" id="CHEBI:18420"/>
        <label>1</label>
    </ligand>
</feature>
<feature type="binding site" evidence="12">
    <location>
        <position position="226"/>
    </location>
    <ligand>
        <name>Mg(2+)</name>
        <dbReference type="ChEBI" id="CHEBI:18420"/>
        <label>2</label>
    </ligand>
</feature>
<comment type="similarity">
    <text evidence="12">Belongs to the XPG/RAD2 endonuclease family. FEN1 subfamily.</text>
</comment>
<keyword evidence="3 12" id="KW-0479">Metal-binding</keyword>
<keyword evidence="8 12" id="KW-0460">Magnesium</keyword>
<dbReference type="CDD" id="cd09867">
    <property type="entry name" value="PIN_FEN1"/>
    <property type="match status" value="1"/>
</dbReference>
<feature type="region of interest" description="Interaction with PCNA" evidence="12">
    <location>
        <begin position="320"/>
        <end position="328"/>
    </location>
</feature>
<name>A0A1D3L0G6_9EURY</name>
<dbReference type="Pfam" id="PF00867">
    <property type="entry name" value="XPG_I"/>
    <property type="match status" value="1"/>
</dbReference>
<dbReference type="PROSITE" id="PS00841">
    <property type="entry name" value="XPG_1"/>
    <property type="match status" value="1"/>
</dbReference>
<comment type="subunit">
    <text evidence="11 12">Interacts with PCNA. PCNA stimulates the nuclease activity without altering cleavage specificity.</text>
</comment>
<dbReference type="InterPro" id="IPR006086">
    <property type="entry name" value="XPG-I_dom"/>
</dbReference>
<evidence type="ECO:0000256" key="10">
    <source>
        <dbReference type="ARBA" id="ARBA00024702"/>
    </source>
</evidence>
<proteinExistence type="inferred from homology"/>
<dbReference type="InterPro" id="IPR019973">
    <property type="entry name" value="Flap_endonuc_arc"/>
</dbReference>
<organism evidence="15 16">
    <name type="scientific">Methanobacterium congolense</name>
    <dbReference type="NCBI Taxonomy" id="118062"/>
    <lineage>
        <taxon>Archaea</taxon>
        <taxon>Methanobacteriati</taxon>
        <taxon>Methanobacteriota</taxon>
        <taxon>Methanomada group</taxon>
        <taxon>Methanobacteria</taxon>
        <taxon>Methanobacteriales</taxon>
        <taxon>Methanobacteriaceae</taxon>
        <taxon>Methanobacterium</taxon>
    </lineage>
</organism>
<feature type="binding site" evidence="12">
    <location>
        <position position="80"/>
    </location>
    <ligand>
        <name>Mg(2+)</name>
        <dbReference type="ChEBI" id="CHEBI:18420"/>
        <label>1</label>
    </ligand>
</feature>
<feature type="domain" description="XPG N-terminal" evidence="14">
    <location>
        <begin position="1"/>
        <end position="101"/>
    </location>
</feature>
<dbReference type="OrthoDB" id="9593at2157"/>
<dbReference type="InterPro" id="IPR029060">
    <property type="entry name" value="PIN-like_dom_sf"/>
</dbReference>
<gene>
    <name evidence="12 15" type="primary">fen</name>
    <name evidence="15" type="ORF">MCBB_0569</name>
</gene>
<keyword evidence="2 12" id="KW-0540">Nuclease</keyword>
<dbReference type="AlphaFoldDB" id="A0A1D3L0G6"/>
<dbReference type="InterPro" id="IPR006084">
    <property type="entry name" value="XPG/Rad2"/>
</dbReference>
<protein>
    <recommendedName>
        <fullName evidence="12">Flap endonuclease 1</fullName>
        <shortName evidence="12">FEN-1</shortName>
        <ecNumber evidence="12">3.1.-.-</ecNumber>
    </recommendedName>
    <alternativeName>
        <fullName evidence="12">Flap structure-specific endonuclease 1</fullName>
    </alternativeName>
</protein>
<dbReference type="GO" id="GO:0003677">
    <property type="term" value="F:DNA binding"/>
    <property type="evidence" value="ECO:0007669"/>
    <property type="project" value="UniProtKB-UniRule"/>
</dbReference>
<evidence type="ECO:0000259" key="14">
    <source>
        <dbReference type="SMART" id="SM00485"/>
    </source>
</evidence>
<evidence type="ECO:0000256" key="1">
    <source>
        <dbReference type="ARBA" id="ARBA00022705"/>
    </source>
</evidence>
<dbReference type="PANTHER" id="PTHR11081:SF9">
    <property type="entry name" value="FLAP ENDONUCLEASE 1"/>
    <property type="match status" value="1"/>
</dbReference>
<evidence type="ECO:0000259" key="13">
    <source>
        <dbReference type="SMART" id="SM00484"/>
    </source>
</evidence>
<accession>A0A1D3L0G6</accession>
<evidence type="ECO:0000256" key="2">
    <source>
        <dbReference type="ARBA" id="ARBA00022722"/>
    </source>
</evidence>
<feature type="domain" description="XPG-I" evidence="13">
    <location>
        <begin position="140"/>
        <end position="211"/>
    </location>
</feature>
<dbReference type="Gene3D" id="3.40.50.1010">
    <property type="entry name" value="5'-nuclease"/>
    <property type="match status" value="1"/>
</dbReference>
<dbReference type="PRINTS" id="PR00853">
    <property type="entry name" value="XPGRADSUPER"/>
</dbReference>
<dbReference type="GeneID" id="30411426"/>